<protein>
    <recommendedName>
        <fullName evidence="2">Ribosome-binding factor A</fullName>
    </recommendedName>
</protein>
<dbReference type="InterPro" id="IPR015946">
    <property type="entry name" value="KH_dom-like_a/b"/>
</dbReference>
<evidence type="ECO:0000313" key="4">
    <source>
        <dbReference type="EMBL" id="CCB86906.1"/>
    </source>
</evidence>
<dbReference type="AlphaFoldDB" id="F8L0Z0"/>
<dbReference type="KEGG" id="puv:PUV_19560"/>
<dbReference type="HOGENOM" id="CLU_089475_6_3_0"/>
<sequence length="132" mass="15076">MSVQRTDRLNSLLREVITEVIKKDVRNPYVSEMTTVTRVDITKDLRHAKVYVSIMGTGAEKEDTLQALRSAAGFIAVNSSQKVVMRFFPELTFVLDDSVDRQMRIESLLREIEDEKSTRSEESDDNDESSSE</sequence>
<keyword evidence="1 2" id="KW-0690">Ribosome biogenesis</keyword>
<feature type="compositionally biased region" description="Acidic residues" evidence="3">
    <location>
        <begin position="122"/>
        <end position="132"/>
    </location>
</feature>
<comment type="subcellular location">
    <subcellularLocation>
        <location evidence="2">Cytoplasm</location>
    </subcellularLocation>
</comment>
<dbReference type="PANTHER" id="PTHR33515:SF1">
    <property type="entry name" value="RIBOSOME-BINDING FACTOR A, CHLOROPLASTIC-RELATED"/>
    <property type="match status" value="1"/>
</dbReference>
<dbReference type="Proteomes" id="UP000000495">
    <property type="component" value="Chromosome"/>
</dbReference>
<proteinExistence type="inferred from homology"/>
<dbReference type="GO" id="GO:0005829">
    <property type="term" value="C:cytosol"/>
    <property type="evidence" value="ECO:0007669"/>
    <property type="project" value="TreeGrafter"/>
</dbReference>
<dbReference type="GO" id="GO:0030490">
    <property type="term" value="P:maturation of SSU-rRNA"/>
    <property type="evidence" value="ECO:0007669"/>
    <property type="project" value="UniProtKB-UniRule"/>
</dbReference>
<dbReference type="InterPro" id="IPR023799">
    <property type="entry name" value="RbfA_dom_sf"/>
</dbReference>
<comment type="function">
    <text evidence="2">One of several proteins that assist in the late maturation steps of the functional core of the 30S ribosomal subunit. Associates with free 30S ribosomal subunits (but not with 30S subunits that are part of 70S ribosomes or polysomes). Required for efficient processing of 16S rRNA. May interact with the 5'-terminal helix region of 16S rRNA.</text>
</comment>
<comment type="subunit">
    <text evidence="2">Monomer. Binds 30S ribosomal subunits, but not 50S ribosomal subunits or 70S ribosomes.</text>
</comment>
<accession>F8L0Z0</accession>
<keyword evidence="2" id="KW-0963">Cytoplasm</keyword>
<dbReference type="GO" id="GO:0043024">
    <property type="term" value="F:ribosomal small subunit binding"/>
    <property type="evidence" value="ECO:0007669"/>
    <property type="project" value="TreeGrafter"/>
</dbReference>
<dbReference type="NCBIfam" id="TIGR00082">
    <property type="entry name" value="rbfA"/>
    <property type="match status" value="1"/>
</dbReference>
<comment type="similarity">
    <text evidence="2">Belongs to the RbfA family.</text>
</comment>
<keyword evidence="5" id="KW-1185">Reference proteome</keyword>
<dbReference type="PANTHER" id="PTHR33515">
    <property type="entry name" value="RIBOSOME-BINDING FACTOR A, CHLOROPLASTIC-RELATED"/>
    <property type="match status" value="1"/>
</dbReference>
<dbReference type="Pfam" id="PF02033">
    <property type="entry name" value="RBFA"/>
    <property type="match status" value="1"/>
</dbReference>
<dbReference type="Gene3D" id="3.30.300.20">
    <property type="match status" value="1"/>
</dbReference>
<evidence type="ECO:0000256" key="1">
    <source>
        <dbReference type="ARBA" id="ARBA00022517"/>
    </source>
</evidence>
<gene>
    <name evidence="2 4" type="primary">rbfA</name>
    <name evidence="4" type="ordered locus">PUV_19560</name>
</gene>
<dbReference type="HAMAP" id="MF_00003">
    <property type="entry name" value="RbfA"/>
    <property type="match status" value="1"/>
</dbReference>
<dbReference type="STRING" id="765952.PUV_19560"/>
<evidence type="ECO:0000256" key="2">
    <source>
        <dbReference type="HAMAP-Rule" id="MF_00003"/>
    </source>
</evidence>
<reference evidence="4 5" key="1">
    <citation type="journal article" date="2011" name="Mol. Biol. Evol.">
        <title>Unity in variety--the pan-genome of the Chlamydiae.</title>
        <authorList>
            <person name="Collingro A."/>
            <person name="Tischler P."/>
            <person name="Weinmaier T."/>
            <person name="Penz T."/>
            <person name="Heinz E."/>
            <person name="Brunham R.C."/>
            <person name="Read T.D."/>
            <person name="Bavoil P.M."/>
            <person name="Sachse K."/>
            <person name="Kahane S."/>
            <person name="Friedman M.G."/>
            <person name="Rattei T."/>
            <person name="Myers G.S."/>
            <person name="Horn M."/>
        </authorList>
    </citation>
    <scope>NUCLEOTIDE SEQUENCE [LARGE SCALE GENOMIC DNA]</scope>
    <source>
        <strain evidence="5">UV7</strain>
    </source>
</reference>
<dbReference type="RefSeq" id="WP_006340102.1">
    <property type="nucleotide sequence ID" value="NC_015702.1"/>
</dbReference>
<evidence type="ECO:0000256" key="3">
    <source>
        <dbReference type="SAM" id="MobiDB-lite"/>
    </source>
</evidence>
<dbReference type="InterPro" id="IPR000238">
    <property type="entry name" value="RbfA"/>
</dbReference>
<dbReference type="SUPFAM" id="SSF89919">
    <property type="entry name" value="Ribosome-binding factor A, RbfA"/>
    <property type="match status" value="1"/>
</dbReference>
<dbReference type="EMBL" id="FR872580">
    <property type="protein sequence ID" value="CCB86906.1"/>
    <property type="molecule type" value="Genomic_DNA"/>
</dbReference>
<name>F8L0Z0_PARAV</name>
<dbReference type="eggNOG" id="COG0858">
    <property type="taxonomic scope" value="Bacteria"/>
</dbReference>
<dbReference type="OrthoDB" id="21494at2"/>
<feature type="region of interest" description="Disordered" evidence="3">
    <location>
        <begin position="113"/>
        <end position="132"/>
    </location>
</feature>
<organism evidence="4 5">
    <name type="scientific">Parachlamydia acanthamoebae (strain UV7)</name>
    <dbReference type="NCBI Taxonomy" id="765952"/>
    <lineage>
        <taxon>Bacteria</taxon>
        <taxon>Pseudomonadati</taxon>
        <taxon>Chlamydiota</taxon>
        <taxon>Chlamydiia</taxon>
        <taxon>Parachlamydiales</taxon>
        <taxon>Parachlamydiaceae</taxon>
        <taxon>Parachlamydia</taxon>
    </lineage>
</organism>
<evidence type="ECO:0000313" key="5">
    <source>
        <dbReference type="Proteomes" id="UP000000495"/>
    </source>
</evidence>